<name>A0ABQ7DN29_BRACR</name>
<proteinExistence type="predicted"/>
<protein>
    <submittedName>
        <fullName evidence="2">Uncharacterized protein</fullName>
    </submittedName>
</protein>
<comment type="caution">
    <text evidence="2">The sequence shown here is derived from an EMBL/GenBank/DDBJ whole genome shotgun (WGS) entry which is preliminary data.</text>
</comment>
<evidence type="ECO:0000256" key="1">
    <source>
        <dbReference type="SAM" id="MobiDB-lite"/>
    </source>
</evidence>
<dbReference type="EMBL" id="QGKV02000649">
    <property type="protein sequence ID" value="KAF3579408.1"/>
    <property type="molecule type" value="Genomic_DNA"/>
</dbReference>
<keyword evidence="3" id="KW-1185">Reference proteome</keyword>
<organism evidence="2 3">
    <name type="scientific">Brassica cretica</name>
    <name type="common">Mustard</name>
    <dbReference type="NCBI Taxonomy" id="69181"/>
    <lineage>
        <taxon>Eukaryota</taxon>
        <taxon>Viridiplantae</taxon>
        <taxon>Streptophyta</taxon>
        <taxon>Embryophyta</taxon>
        <taxon>Tracheophyta</taxon>
        <taxon>Spermatophyta</taxon>
        <taxon>Magnoliopsida</taxon>
        <taxon>eudicotyledons</taxon>
        <taxon>Gunneridae</taxon>
        <taxon>Pentapetalae</taxon>
        <taxon>rosids</taxon>
        <taxon>malvids</taxon>
        <taxon>Brassicales</taxon>
        <taxon>Brassicaceae</taxon>
        <taxon>Brassiceae</taxon>
        <taxon>Brassica</taxon>
    </lineage>
</organism>
<reference evidence="2 3" key="1">
    <citation type="journal article" date="2020" name="BMC Genomics">
        <title>Intraspecific diversification of the crop wild relative Brassica cretica Lam. using demographic model selection.</title>
        <authorList>
            <person name="Kioukis A."/>
            <person name="Michalopoulou V.A."/>
            <person name="Briers L."/>
            <person name="Pirintsos S."/>
            <person name="Studholme D.J."/>
            <person name="Pavlidis P."/>
            <person name="Sarris P.F."/>
        </authorList>
    </citation>
    <scope>NUCLEOTIDE SEQUENCE [LARGE SCALE GENOMIC DNA]</scope>
    <source>
        <strain evidence="3">cv. PFS-1207/04</strain>
    </source>
</reference>
<accession>A0ABQ7DN29</accession>
<sequence>MLVAKRRWRPDYGGTPNGYGGYAGGDLYPPMAAKKMVVEELMAEWLVVMEAVEGFMAVALTKAAKEEAYGGVEFIVVDGCGNGGGERSGYGRAKQGYDSCGK</sequence>
<evidence type="ECO:0000313" key="3">
    <source>
        <dbReference type="Proteomes" id="UP000266723"/>
    </source>
</evidence>
<gene>
    <name evidence="2" type="ORF">DY000_02030438</name>
</gene>
<feature type="region of interest" description="Disordered" evidence="1">
    <location>
        <begin position="83"/>
        <end position="102"/>
    </location>
</feature>
<dbReference type="Proteomes" id="UP000266723">
    <property type="component" value="Unassembled WGS sequence"/>
</dbReference>
<evidence type="ECO:0000313" key="2">
    <source>
        <dbReference type="EMBL" id="KAF3579408.1"/>
    </source>
</evidence>